<feature type="compositionally biased region" description="Basic and acidic residues" evidence="1">
    <location>
        <begin position="8"/>
        <end position="19"/>
    </location>
</feature>
<dbReference type="Proteomes" id="UP001499895">
    <property type="component" value="Unassembled WGS sequence"/>
</dbReference>
<organism evidence="2 3">
    <name type="scientific">Streptomyces stramineus</name>
    <dbReference type="NCBI Taxonomy" id="173861"/>
    <lineage>
        <taxon>Bacteria</taxon>
        <taxon>Bacillati</taxon>
        <taxon>Actinomycetota</taxon>
        <taxon>Actinomycetes</taxon>
        <taxon>Kitasatosporales</taxon>
        <taxon>Streptomycetaceae</taxon>
        <taxon>Streptomyces</taxon>
    </lineage>
</organism>
<feature type="compositionally biased region" description="Low complexity" evidence="1">
    <location>
        <begin position="99"/>
        <end position="109"/>
    </location>
</feature>
<evidence type="ECO:0000313" key="3">
    <source>
        <dbReference type="Proteomes" id="UP001499895"/>
    </source>
</evidence>
<protein>
    <submittedName>
        <fullName evidence="2">Uncharacterized protein</fullName>
    </submittedName>
</protein>
<name>A0ABN1AZC0_9ACTN</name>
<feature type="region of interest" description="Disordered" evidence="1">
    <location>
        <begin position="1"/>
        <end position="109"/>
    </location>
</feature>
<accession>A0ABN1AZC0</accession>
<reference evidence="2 3" key="1">
    <citation type="journal article" date="2019" name="Int. J. Syst. Evol. Microbiol.">
        <title>The Global Catalogue of Microorganisms (GCM) 10K type strain sequencing project: providing services to taxonomists for standard genome sequencing and annotation.</title>
        <authorList>
            <consortium name="The Broad Institute Genomics Platform"/>
            <consortium name="The Broad Institute Genome Sequencing Center for Infectious Disease"/>
            <person name="Wu L."/>
            <person name="Ma J."/>
        </authorList>
    </citation>
    <scope>NUCLEOTIDE SEQUENCE [LARGE SCALE GENOMIC DNA]</scope>
    <source>
        <strain evidence="2 3">JCM 10649</strain>
    </source>
</reference>
<sequence length="109" mass="11725">MALLTAEGARRRVRIELERAPPGQETLRPACPPLPTTRGRSAPDAATDSSGRATRRGNSPALGIRRAYRRGSRSVGDRKAFATYAATPPLRRLPRADPRPLTAAAARPC</sequence>
<evidence type="ECO:0000256" key="1">
    <source>
        <dbReference type="SAM" id="MobiDB-lite"/>
    </source>
</evidence>
<comment type="caution">
    <text evidence="2">The sequence shown here is derived from an EMBL/GenBank/DDBJ whole genome shotgun (WGS) entry which is preliminary data.</text>
</comment>
<proteinExistence type="predicted"/>
<keyword evidence="3" id="KW-1185">Reference proteome</keyword>
<dbReference type="EMBL" id="BAAAHB010000096">
    <property type="protein sequence ID" value="GAA0487083.1"/>
    <property type="molecule type" value="Genomic_DNA"/>
</dbReference>
<gene>
    <name evidence="2" type="ORF">GCM10009544_55500</name>
</gene>
<evidence type="ECO:0000313" key="2">
    <source>
        <dbReference type="EMBL" id="GAA0487083.1"/>
    </source>
</evidence>